<proteinExistence type="inferred from homology"/>
<dbReference type="Pfam" id="PF01361">
    <property type="entry name" value="Tautomerase"/>
    <property type="match status" value="2"/>
</dbReference>
<dbReference type="PANTHER" id="PTHR35530">
    <property type="entry name" value="TAUTOMERASE-RELATED"/>
    <property type="match status" value="1"/>
</dbReference>
<dbReference type="EMBL" id="BJYU01000002">
    <property type="protein sequence ID" value="GEO12707.1"/>
    <property type="molecule type" value="Genomic_DNA"/>
</dbReference>
<feature type="domain" description="4-oxalocrotonate tautomerase-like" evidence="3">
    <location>
        <begin position="2"/>
        <end position="59"/>
    </location>
</feature>
<dbReference type="RefSeq" id="WP_114184602.1">
    <property type="nucleotide sequence ID" value="NZ_BJYU01000002.1"/>
</dbReference>
<evidence type="ECO:0000256" key="1">
    <source>
        <dbReference type="ARBA" id="ARBA00006723"/>
    </source>
</evidence>
<dbReference type="InterPro" id="IPR014347">
    <property type="entry name" value="Tautomerase/MIF_sf"/>
</dbReference>
<dbReference type="PANTHER" id="PTHR35530:SF1">
    <property type="entry name" value="2-HYDROXYMUCONATE TAUTOMERASE"/>
    <property type="match status" value="1"/>
</dbReference>
<evidence type="ECO:0000256" key="2">
    <source>
        <dbReference type="ARBA" id="ARBA00023235"/>
    </source>
</evidence>
<accession>A0A512BLG9</accession>
<reference evidence="4 5" key="1">
    <citation type="submission" date="2019-07" db="EMBL/GenBank/DDBJ databases">
        <title>Whole genome shotgun sequence of Microvirga aerophila NBRC 106136.</title>
        <authorList>
            <person name="Hosoyama A."/>
            <person name="Uohara A."/>
            <person name="Ohji S."/>
            <person name="Ichikawa N."/>
        </authorList>
    </citation>
    <scope>NUCLEOTIDE SEQUENCE [LARGE SCALE GENOMIC DNA]</scope>
    <source>
        <strain evidence="4 5">NBRC 106136</strain>
    </source>
</reference>
<sequence>MPILNLKVSAPRSASLSRTLSEGLVEATARILRKNPEITAVVIDYVSPEDWIVGGRSLAEQKKASFWLDIKVADGTNTKDEKALYLAEVFAFMGRVLGSLHEESYVLVHEVPADAYGFGGLTQEHRYIANKLRTALAA</sequence>
<feature type="domain" description="4-oxalocrotonate tautomerase-like" evidence="3">
    <location>
        <begin position="68"/>
        <end position="122"/>
    </location>
</feature>
<protein>
    <submittedName>
        <fullName evidence="4">4-oxalocrotonate tautomerase</fullName>
    </submittedName>
</protein>
<comment type="caution">
    <text evidence="4">The sequence shown here is derived from an EMBL/GenBank/DDBJ whole genome shotgun (WGS) entry which is preliminary data.</text>
</comment>
<gene>
    <name evidence="4" type="ORF">MAE02_04030</name>
</gene>
<keyword evidence="2" id="KW-0413">Isomerase</keyword>
<evidence type="ECO:0000259" key="3">
    <source>
        <dbReference type="Pfam" id="PF01361"/>
    </source>
</evidence>
<evidence type="ECO:0000313" key="4">
    <source>
        <dbReference type="EMBL" id="GEO12707.1"/>
    </source>
</evidence>
<dbReference type="Proteomes" id="UP000321085">
    <property type="component" value="Unassembled WGS sequence"/>
</dbReference>
<evidence type="ECO:0000313" key="5">
    <source>
        <dbReference type="Proteomes" id="UP000321085"/>
    </source>
</evidence>
<dbReference type="Gene3D" id="3.30.429.10">
    <property type="entry name" value="Macrophage Migration Inhibitory Factor"/>
    <property type="match status" value="2"/>
</dbReference>
<dbReference type="SUPFAM" id="SSF55331">
    <property type="entry name" value="Tautomerase/MIF"/>
    <property type="match status" value="1"/>
</dbReference>
<keyword evidence="5" id="KW-1185">Reference proteome</keyword>
<organism evidence="4 5">
    <name type="scientific">Microvirga aerophila</name>
    <dbReference type="NCBI Taxonomy" id="670291"/>
    <lineage>
        <taxon>Bacteria</taxon>
        <taxon>Pseudomonadati</taxon>
        <taxon>Pseudomonadota</taxon>
        <taxon>Alphaproteobacteria</taxon>
        <taxon>Hyphomicrobiales</taxon>
        <taxon>Methylobacteriaceae</taxon>
        <taxon>Microvirga</taxon>
    </lineage>
</organism>
<name>A0A512BLG9_9HYPH</name>
<comment type="similarity">
    <text evidence="1">Belongs to the 4-oxalocrotonate tautomerase family.</text>
</comment>
<dbReference type="OrthoDB" id="9803586at2"/>
<dbReference type="AlphaFoldDB" id="A0A512BLG9"/>
<dbReference type="GO" id="GO:0016853">
    <property type="term" value="F:isomerase activity"/>
    <property type="evidence" value="ECO:0007669"/>
    <property type="project" value="UniProtKB-KW"/>
</dbReference>
<dbReference type="InterPro" id="IPR004370">
    <property type="entry name" value="4-OT-like_dom"/>
</dbReference>